<keyword evidence="9" id="KW-0739">Sodium transport</keyword>
<feature type="transmembrane region" description="Helical" evidence="10">
    <location>
        <begin position="6"/>
        <end position="24"/>
    </location>
</feature>
<dbReference type="InterPro" id="IPR038770">
    <property type="entry name" value="Na+/solute_symporter_sf"/>
</dbReference>
<feature type="transmembrane region" description="Helical" evidence="10">
    <location>
        <begin position="328"/>
        <end position="353"/>
    </location>
</feature>
<dbReference type="InterPro" id="IPR006153">
    <property type="entry name" value="Cation/H_exchanger_TM"/>
</dbReference>
<evidence type="ECO:0000256" key="10">
    <source>
        <dbReference type="SAM" id="Phobius"/>
    </source>
</evidence>
<dbReference type="PANTHER" id="PTHR43562">
    <property type="entry name" value="NAPA-TYPE SODIUM/HYDROGEN ANTIPORTER"/>
    <property type="match status" value="1"/>
</dbReference>
<evidence type="ECO:0000256" key="4">
    <source>
        <dbReference type="ARBA" id="ARBA00022692"/>
    </source>
</evidence>
<keyword evidence="4 10" id="KW-0812">Transmembrane</keyword>
<sequence>MTDVHVFLSVGIALVGSLLLGELFERAGEPVILGEIVVGIVLGTSVLGIVDPSGPFSLLAAIGSMLLLFDAGYEEIDLADLERGGGSVAVVALFGVGLPAAAGVVVGVIFGYSLAASGILAITMGVTSVGITARVFLDLDRLETRYGLHVVGAAVTAEIVGLVSFSLLLATVRAGGTIAQYGRIVGLVIAFFLGAILVQWLLIDRFSQLLARFEQTAADLIGIMGILFLFGYAADVAGLDVIVGGLVAGLLVGGQDRFRELEIREGISGIAYGVFVPLFFVNVGAQLDPAVFRQFDPLVVTVVVVGVLVKISGSYIGARLVNHPSNEALVVGVGMLPRAGVELVVITGALAAGIIDERLFSAGLGLVLVSVLATPPLLRRAAERVD</sequence>
<dbReference type="GO" id="GO:0006814">
    <property type="term" value="P:sodium ion transport"/>
    <property type="evidence" value="ECO:0007669"/>
    <property type="project" value="UniProtKB-KW"/>
</dbReference>
<dbReference type="EMBL" id="FOZS01000003">
    <property type="protein sequence ID" value="SFS87572.1"/>
    <property type="molecule type" value="Genomic_DNA"/>
</dbReference>
<feature type="transmembrane region" description="Helical" evidence="10">
    <location>
        <begin position="236"/>
        <end position="254"/>
    </location>
</feature>
<evidence type="ECO:0000256" key="5">
    <source>
        <dbReference type="ARBA" id="ARBA00022989"/>
    </source>
</evidence>
<dbReference type="Pfam" id="PF00999">
    <property type="entry name" value="Na_H_Exchanger"/>
    <property type="match status" value="1"/>
</dbReference>
<evidence type="ECO:0000256" key="6">
    <source>
        <dbReference type="ARBA" id="ARBA00023053"/>
    </source>
</evidence>
<evidence type="ECO:0000256" key="8">
    <source>
        <dbReference type="ARBA" id="ARBA00023136"/>
    </source>
</evidence>
<feature type="transmembrane region" description="Helical" evidence="10">
    <location>
        <begin position="266"/>
        <end position="285"/>
    </location>
</feature>
<reference evidence="13" key="1">
    <citation type="submission" date="2016-10" db="EMBL/GenBank/DDBJ databases">
        <authorList>
            <person name="Varghese N."/>
            <person name="Submissions S."/>
        </authorList>
    </citation>
    <scope>NUCLEOTIDE SEQUENCE [LARGE SCALE GENOMIC DNA]</scope>
    <source>
        <strain evidence="13">DSM 22427</strain>
    </source>
</reference>
<feature type="transmembrane region" description="Helical" evidence="10">
    <location>
        <begin position="85"/>
        <end position="112"/>
    </location>
</feature>
<dbReference type="GO" id="GO:0016020">
    <property type="term" value="C:membrane"/>
    <property type="evidence" value="ECO:0007669"/>
    <property type="project" value="UniProtKB-SubCell"/>
</dbReference>
<keyword evidence="2" id="KW-0813">Transport</keyword>
<proteinExistence type="predicted"/>
<gene>
    <name evidence="12" type="ORF">SAMN04488556_3047</name>
</gene>
<comment type="subcellular location">
    <subcellularLocation>
        <location evidence="1">Membrane</location>
        <topology evidence="1">Multi-pass membrane protein</topology>
    </subcellularLocation>
</comment>
<keyword evidence="5 10" id="KW-1133">Transmembrane helix</keyword>
<feature type="transmembrane region" description="Helical" evidence="10">
    <location>
        <begin position="297"/>
        <end position="316"/>
    </location>
</feature>
<feature type="transmembrane region" description="Helical" evidence="10">
    <location>
        <begin position="31"/>
        <end position="50"/>
    </location>
</feature>
<evidence type="ECO:0000256" key="1">
    <source>
        <dbReference type="ARBA" id="ARBA00004141"/>
    </source>
</evidence>
<dbReference type="Proteomes" id="UP000199199">
    <property type="component" value="Unassembled WGS sequence"/>
</dbReference>
<keyword evidence="8 10" id="KW-0472">Membrane</keyword>
<dbReference type="RefSeq" id="WP_175507196.1">
    <property type="nucleotide sequence ID" value="NZ_FOZS01000003.1"/>
</dbReference>
<feature type="transmembrane region" description="Helical" evidence="10">
    <location>
        <begin position="118"/>
        <end position="137"/>
    </location>
</feature>
<keyword evidence="13" id="KW-1185">Reference proteome</keyword>
<dbReference type="Gene3D" id="1.20.1530.20">
    <property type="match status" value="1"/>
</dbReference>
<feature type="transmembrane region" description="Helical" evidence="10">
    <location>
        <begin position="359"/>
        <end position="378"/>
    </location>
</feature>
<evidence type="ECO:0000256" key="7">
    <source>
        <dbReference type="ARBA" id="ARBA00023065"/>
    </source>
</evidence>
<protein>
    <submittedName>
        <fullName evidence="12">Kef-type K+ transport system, membrane component KefB</fullName>
    </submittedName>
</protein>
<evidence type="ECO:0000256" key="2">
    <source>
        <dbReference type="ARBA" id="ARBA00022448"/>
    </source>
</evidence>
<accession>A0A1I6TEF2</accession>
<evidence type="ECO:0000256" key="9">
    <source>
        <dbReference type="ARBA" id="ARBA00023201"/>
    </source>
</evidence>
<feature type="domain" description="Cation/H+ exchanger transmembrane" evidence="11">
    <location>
        <begin position="17"/>
        <end position="378"/>
    </location>
</feature>
<evidence type="ECO:0000259" key="11">
    <source>
        <dbReference type="Pfam" id="PF00999"/>
    </source>
</evidence>
<keyword evidence="7" id="KW-0406">Ion transport</keyword>
<feature type="transmembrane region" description="Helical" evidence="10">
    <location>
        <begin position="184"/>
        <end position="202"/>
    </location>
</feature>
<dbReference type="GO" id="GO:1902600">
    <property type="term" value="P:proton transmembrane transport"/>
    <property type="evidence" value="ECO:0007669"/>
    <property type="project" value="InterPro"/>
</dbReference>
<feature type="transmembrane region" description="Helical" evidence="10">
    <location>
        <begin position="149"/>
        <end position="172"/>
    </location>
</feature>
<dbReference type="OrthoDB" id="12029at2157"/>
<evidence type="ECO:0000313" key="13">
    <source>
        <dbReference type="Proteomes" id="UP000199199"/>
    </source>
</evidence>
<organism evidence="12 13">
    <name type="scientific">Halostagnicola kamekurae</name>
    <dbReference type="NCBI Taxonomy" id="619731"/>
    <lineage>
        <taxon>Archaea</taxon>
        <taxon>Methanobacteriati</taxon>
        <taxon>Methanobacteriota</taxon>
        <taxon>Stenosarchaea group</taxon>
        <taxon>Halobacteria</taxon>
        <taxon>Halobacteriales</taxon>
        <taxon>Natrialbaceae</taxon>
        <taxon>Halostagnicola</taxon>
    </lineage>
</organism>
<evidence type="ECO:0000313" key="12">
    <source>
        <dbReference type="EMBL" id="SFS87572.1"/>
    </source>
</evidence>
<keyword evidence="6" id="KW-0915">Sodium</keyword>
<keyword evidence="3" id="KW-0050">Antiport</keyword>
<name>A0A1I6TEF2_9EURY</name>
<dbReference type="PANTHER" id="PTHR43562:SF3">
    <property type="entry name" value="SODIUM ION_PROTON EXCHANGER (EUROFUNG)"/>
    <property type="match status" value="1"/>
</dbReference>
<dbReference type="GO" id="GO:0015297">
    <property type="term" value="F:antiporter activity"/>
    <property type="evidence" value="ECO:0007669"/>
    <property type="project" value="UniProtKB-KW"/>
</dbReference>
<evidence type="ECO:0000256" key="3">
    <source>
        <dbReference type="ARBA" id="ARBA00022449"/>
    </source>
</evidence>
<dbReference type="AlphaFoldDB" id="A0A1I6TEF2"/>